<keyword evidence="2" id="KW-0732">Signal</keyword>
<name>A0ABR8V886_9BACT</name>
<proteinExistence type="predicted"/>
<dbReference type="InterPro" id="IPR036737">
    <property type="entry name" value="OmpA-like_sf"/>
</dbReference>
<feature type="domain" description="OmpA-like" evidence="3">
    <location>
        <begin position="335"/>
        <end position="464"/>
    </location>
</feature>
<dbReference type="InterPro" id="IPR006665">
    <property type="entry name" value="OmpA-like"/>
</dbReference>
<organism evidence="4 5">
    <name type="scientific">Phocaeicola faecium</name>
    <dbReference type="NCBI Taxonomy" id="2762213"/>
    <lineage>
        <taxon>Bacteria</taxon>
        <taxon>Pseudomonadati</taxon>
        <taxon>Bacteroidota</taxon>
        <taxon>Bacteroidia</taxon>
        <taxon>Bacteroidales</taxon>
        <taxon>Bacteroidaceae</taxon>
        <taxon>Phocaeicola</taxon>
    </lineage>
</organism>
<keyword evidence="5" id="KW-1185">Reference proteome</keyword>
<gene>
    <name evidence="4" type="ORF">H9626_01855</name>
</gene>
<dbReference type="Proteomes" id="UP000616346">
    <property type="component" value="Unassembled WGS sequence"/>
</dbReference>
<feature type="chain" id="PRO_5045872858" evidence="2">
    <location>
        <begin position="29"/>
        <end position="627"/>
    </location>
</feature>
<sequence length="627" mass="70991">MNKKKKEIERKLLLGSLLLLASHGVSVAAVHRDSLCVKPSPTCCMKKDRVGYWYIGTGYSVPFMFGDVNSLTAKRDFWGNKISLKGGYRFSSLFGLEMGVSVGRMRGFSPRSAEKFRLGTEDAMTYYPYTILGGEDNYQTAPDNAGIWENQGNNIYIKSVPYARIYSESRYWETSLQAVFNFNRLFTRIPEGREQPVSLLVKPGIYLQKYNAQAHLLEDKSRVAPKQRPLSVGLGGDIAVHFALTQKLGLELSSGLIWVSKRNFDGVRTIRRSHDDFIWQNGISFLWKFRRNTPQRHCIEPLPDAMPVHPAIEAFNPFAGGNFAFDYLTPDLSVRKERNISRQARLHFPVSKWDIRPELGDNLNELGKITTAFRELADDEDISITSISIDGYASPEGPHDFNILLSQNRAQAISSYIASSFNYPENQIKTAGHAEDWDGLERLLQTWNHPDRDRALEVLSTDTDVTTRQRKLARLAGYKDMLNDLYPLLRRNEYTFHYTIAPFSIERATQLIHTRPDKLSAEEMIAVANRYPMYSEAFNECSGIAFKFYPEAPMPRLYMASIALHNGDAATASRYLSTLADDNRAWNLLGVCAALNSDRASAVRYFRMAAEKGDASAASNLDKLENR</sequence>
<feature type="signal peptide" evidence="2">
    <location>
        <begin position="1"/>
        <end position="28"/>
    </location>
</feature>
<dbReference type="EMBL" id="JACSPQ010000001">
    <property type="protein sequence ID" value="MBD8000969.1"/>
    <property type="molecule type" value="Genomic_DNA"/>
</dbReference>
<keyword evidence="1" id="KW-0472">Membrane</keyword>
<dbReference type="Gene3D" id="3.30.1330.60">
    <property type="entry name" value="OmpA-like domain"/>
    <property type="match status" value="1"/>
</dbReference>
<evidence type="ECO:0000313" key="5">
    <source>
        <dbReference type="Proteomes" id="UP000616346"/>
    </source>
</evidence>
<reference evidence="4 5" key="1">
    <citation type="submission" date="2020-08" db="EMBL/GenBank/DDBJ databases">
        <title>A Genomic Blueprint of the Chicken Gut Microbiome.</title>
        <authorList>
            <person name="Gilroy R."/>
            <person name="Ravi A."/>
            <person name="Getino M."/>
            <person name="Pursley I."/>
            <person name="Horton D.L."/>
            <person name="Alikhan N.-F."/>
            <person name="Baker D."/>
            <person name="Gharbi K."/>
            <person name="Hall N."/>
            <person name="Watson M."/>
            <person name="Adriaenssens E.M."/>
            <person name="Foster-Nyarko E."/>
            <person name="Jarju S."/>
            <person name="Secka A."/>
            <person name="Antonio M."/>
            <person name="Oren A."/>
            <person name="Chaudhuri R."/>
            <person name="La Ragione R.M."/>
            <person name="Hildebrand F."/>
            <person name="Pallen M.J."/>
        </authorList>
    </citation>
    <scope>NUCLEOTIDE SEQUENCE [LARGE SCALE GENOMIC DNA]</scope>
    <source>
        <strain evidence="4 5">Sa1YUN3</strain>
    </source>
</reference>
<protein>
    <submittedName>
        <fullName evidence="4">OmpA family protein</fullName>
    </submittedName>
</protein>
<evidence type="ECO:0000256" key="2">
    <source>
        <dbReference type="SAM" id="SignalP"/>
    </source>
</evidence>
<evidence type="ECO:0000313" key="4">
    <source>
        <dbReference type="EMBL" id="MBD8000969.1"/>
    </source>
</evidence>
<accession>A0ABR8V886</accession>
<dbReference type="Gene3D" id="1.25.40.10">
    <property type="entry name" value="Tetratricopeptide repeat domain"/>
    <property type="match status" value="1"/>
</dbReference>
<comment type="caution">
    <text evidence="4">The sequence shown here is derived from an EMBL/GenBank/DDBJ whole genome shotgun (WGS) entry which is preliminary data.</text>
</comment>
<dbReference type="SUPFAM" id="SSF103088">
    <property type="entry name" value="OmpA-like"/>
    <property type="match status" value="1"/>
</dbReference>
<dbReference type="RefSeq" id="WP_191709365.1">
    <property type="nucleotide sequence ID" value="NZ_JACSPQ010000001.1"/>
</dbReference>
<dbReference type="Pfam" id="PF00691">
    <property type="entry name" value="OmpA"/>
    <property type="match status" value="1"/>
</dbReference>
<dbReference type="PROSITE" id="PS51123">
    <property type="entry name" value="OMPA_2"/>
    <property type="match status" value="1"/>
</dbReference>
<dbReference type="InterPro" id="IPR011990">
    <property type="entry name" value="TPR-like_helical_dom_sf"/>
</dbReference>
<evidence type="ECO:0000259" key="3">
    <source>
        <dbReference type="PROSITE" id="PS51123"/>
    </source>
</evidence>
<evidence type="ECO:0000256" key="1">
    <source>
        <dbReference type="PROSITE-ProRule" id="PRU00473"/>
    </source>
</evidence>